<feature type="compositionally biased region" description="Basic and acidic residues" evidence="1">
    <location>
        <begin position="1"/>
        <end position="24"/>
    </location>
</feature>
<proteinExistence type="predicted"/>
<protein>
    <submittedName>
        <fullName evidence="2">Uncharacterized protein</fullName>
    </submittedName>
</protein>
<evidence type="ECO:0000313" key="3">
    <source>
        <dbReference type="Proteomes" id="UP001372834"/>
    </source>
</evidence>
<sequence length="72" mass="8588">MEHARKQVENSETTERQLENEITGRNRKVHSTYQTIAFLPPGLRRPYDFWAESVNCQSALVELFNIFQKNYR</sequence>
<dbReference type="EMBL" id="JAWJWE010000002">
    <property type="protein sequence ID" value="KAK6643208.1"/>
    <property type="molecule type" value="Genomic_DNA"/>
</dbReference>
<reference evidence="2 3" key="1">
    <citation type="submission" date="2023-10" db="EMBL/GenBank/DDBJ databases">
        <title>Genomes of two closely related lineages of the louse Polyplax serrata with different host specificities.</title>
        <authorList>
            <person name="Martinu J."/>
            <person name="Tarabai H."/>
            <person name="Stefka J."/>
            <person name="Hypsa V."/>
        </authorList>
    </citation>
    <scope>NUCLEOTIDE SEQUENCE [LARGE SCALE GENOMIC DNA]</scope>
    <source>
        <strain evidence="2">HR10_N</strain>
    </source>
</reference>
<name>A0AAN8XLK6_POLSC</name>
<organism evidence="2 3">
    <name type="scientific">Polyplax serrata</name>
    <name type="common">Common mouse louse</name>
    <dbReference type="NCBI Taxonomy" id="468196"/>
    <lineage>
        <taxon>Eukaryota</taxon>
        <taxon>Metazoa</taxon>
        <taxon>Ecdysozoa</taxon>
        <taxon>Arthropoda</taxon>
        <taxon>Hexapoda</taxon>
        <taxon>Insecta</taxon>
        <taxon>Pterygota</taxon>
        <taxon>Neoptera</taxon>
        <taxon>Paraneoptera</taxon>
        <taxon>Psocodea</taxon>
        <taxon>Troctomorpha</taxon>
        <taxon>Phthiraptera</taxon>
        <taxon>Anoplura</taxon>
        <taxon>Polyplacidae</taxon>
        <taxon>Polyplax</taxon>
    </lineage>
</organism>
<accession>A0AAN8XLK6</accession>
<evidence type="ECO:0000256" key="1">
    <source>
        <dbReference type="SAM" id="MobiDB-lite"/>
    </source>
</evidence>
<feature type="region of interest" description="Disordered" evidence="1">
    <location>
        <begin position="1"/>
        <end position="26"/>
    </location>
</feature>
<evidence type="ECO:0000313" key="2">
    <source>
        <dbReference type="EMBL" id="KAK6643208.1"/>
    </source>
</evidence>
<comment type="caution">
    <text evidence="2">The sequence shown here is derived from an EMBL/GenBank/DDBJ whole genome shotgun (WGS) entry which is preliminary data.</text>
</comment>
<dbReference type="AlphaFoldDB" id="A0AAN8XLK6"/>
<gene>
    <name evidence="2" type="ORF">RUM43_004712</name>
</gene>
<dbReference type="Proteomes" id="UP001372834">
    <property type="component" value="Unassembled WGS sequence"/>
</dbReference>